<dbReference type="EMBL" id="ACPB03016738">
    <property type="status" value="NOT_ANNOTATED_CDS"/>
    <property type="molecule type" value="Genomic_DNA"/>
</dbReference>
<dbReference type="HOGENOM" id="CLU_2944567_0_0_1"/>
<dbReference type="InParanoid" id="T1HL02"/>
<accession>T1HL02</accession>
<name>T1HL02_RHOPR</name>
<protein>
    <submittedName>
        <fullName evidence="1">Uncharacterized protein</fullName>
    </submittedName>
</protein>
<dbReference type="EMBL" id="ACPB03016737">
    <property type="status" value="NOT_ANNOTATED_CDS"/>
    <property type="molecule type" value="Genomic_DNA"/>
</dbReference>
<proteinExistence type="predicted"/>
<organism evidence="1 2">
    <name type="scientific">Rhodnius prolixus</name>
    <name type="common">Triatomid bug</name>
    <dbReference type="NCBI Taxonomy" id="13249"/>
    <lineage>
        <taxon>Eukaryota</taxon>
        <taxon>Metazoa</taxon>
        <taxon>Ecdysozoa</taxon>
        <taxon>Arthropoda</taxon>
        <taxon>Hexapoda</taxon>
        <taxon>Insecta</taxon>
        <taxon>Pterygota</taxon>
        <taxon>Neoptera</taxon>
        <taxon>Paraneoptera</taxon>
        <taxon>Hemiptera</taxon>
        <taxon>Heteroptera</taxon>
        <taxon>Panheteroptera</taxon>
        <taxon>Cimicomorpha</taxon>
        <taxon>Reduviidae</taxon>
        <taxon>Triatominae</taxon>
        <taxon>Rhodnius</taxon>
    </lineage>
</organism>
<dbReference type="Proteomes" id="UP000015103">
    <property type="component" value="Unassembled WGS sequence"/>
</dbReference>
<dbReference type="AlphaFoldDB" id="T1HL02"/>
<reference evidence="1" key="1">
    <citation type="submission" date="2015-05" db="UniProtKB">
        <authorList>
            <consortium name="EnsemblMetazoa"/>
        </authorList>
    </citation>
    <scope>IDENTIFICATION</scope>
</reference>
<evidence type="ECO:0000313" key="1">
    <source>
        <dbReference type="EnsemblMetazoa" id="RPRC004726-PA"/>
    </source>
</evidence>
<keyword evidence="2" id="KW-1185">Reference proteome</keyword>
<dbReference type="EnsemblMetazoa" id="RPRC004726-RA">
    <property type="protein sequence ID" value="RPRC004726-PA"/>
    <property type="gene ID" value="RPRC004726"/>
</dbReference>
<dbReference type="EMBL" id="ACPB03016735">
    <property type="status" value="NOT_ANNOTATED_CDS"/>
    <property type="molecule type" value="Genomic_DNA"/>
</dbReference>
<sequence>MNSSCAVSGTSSTFTVNGLLIVLVICGLQIALGLFVNGIWISWGFFLRHVSQQVRSLLQF</sequence>
<evidence type="ECO:0000313" key="2">
    <source>
        <dbReference type="Proteomes" id="UP000015103"/>
    </source>
</evidence>
<dbReference type="VEuPathDB" id="VectorBase:RPRC004726"/>
<dbReference type="EMBL" id="ACPB03016736">
    <property type="status" value="NOT_ANNOTATED_CDS"/>
    <property type="molecule type" value="Genomic_DNA"/>
</dbReference>